<evidence type="ECO:0000259" key="2">
    <source>
        <dbReference type="PROSITE" id="PS50234"/>
    </source>
</evidence>
<dbReference type="SUPFAM" id="SSF53300">
    <property type="entry name" value="vWA-like"/>
    <property type="match status" value="1"/>
</dbReference>
<dbReference type="EMBL" id="FRYL01000021">
    <property type="protein sequence ID" value="SHO80852.1"/>
    <property type="molecule type" value="Genomic_DNA"/>
</dbReference>
<dbReference type="InterPro" id="IPR036465">
    <property type="entry name" value="vWFA_dom_sf"/>
</dbReference>
<proteinExistence type="predicted"/>
<sequence length="305" mass="35008">MNNFEFQYPEIFLLILLFLICAKFCKAKVESIYFPHINKLFIQSFKQDRLISILKWLGIILAITALASPVFKEEFKNSKKDGRDIVLVLDSSESMYQRGFDRNNINRDKFSVTKEIISEFIKKRTQDRLGLITFGDIAFCASPLTFEKKFLNSILKMQRIGIAGRRTAINDAIIQAYSLLEKSKAKSKIIILLTDGMDNMSKVSFEEVKELIKVGGAKLYTIGIGTSRDYNAPYLKALAEAGNGKFFGAKNSEMLEKIYAQIDKLEVTKIDNKRVVTYEYLYIYPLFLAILLLLLYIYIRTQKGL</sequence>
<accession>A0A1W1EJ89</accession>
<keyword evidence="1" id="KW-1133">Transmembrane helix</keyword>
<evidence type="ECO:0000256" key="1">
    <source>
        <dbReference type="SAM" id="Phobius"/>
    </source>
</evidence>
<feature type="transmembrane region" description="Helical" evidence="1">
    <location>
        <begin position="281"/>
        <end position="299"/>
    </location>
</feature>
<keyword evidence="1" id="KW-0472">Membrane</keyword>
<dbReference type="PANTHER" id="PTHR22550:SF18">
    <property type="entry name" value="VWFA DOMAIN-CONTAINING PROTEIN"/>
    <property type="match status" value="1"/>
</dbReference>
<organism evidence="3">
    <name type="scientific">hydrothermal vent metagenome</name>
    <dbReference type="NCBI Taxonomy" id="652676"/>
    <lineage>
        <taxon>unclassified sequences</taxon>
        <taxon>metagenomes</taxon>
        <taxon>ecological metagenomes</taxon>
    </lineage>
</organism>
<name>A0A1W1EJ89_9ZZZZ</name>
<dbReference type="Pfam" id="PF00092">
    <property type="entry name" value="VWA"/>
    <property type="match status" value="1"/>
</dbReference>
<dbReference type="PANTHER" id="PTHR22550">
    <property type="entry name" value="SPORE GERMINATION PROTEIN"/>
    <property type="match status" value="1"/>
</dbReference>
<evidence type="ECO:0000313" key="3">
    <source>
        <dbReference type="EMBL" id="SHO80852.1"/>
    </source>
</evidence>
<feature type="transmembrane region" description="Helical" evidence="1">
    <location>
        <begin position="51"/>
        <end position="71"/>
    </location>
</feature>
<dbReference type="InterPro" id="IPR002035">
    <property type="entry name" value="VWF_A"/>
</dbReference>
<reference evidence="3" key="1">
    <citation type="submission" date="2016-10" db="EMBL/GenBank/DDBJ databases">
        <authorList>
            <person name="de Groot N.N."/>
        </authorList>
    </citation>
    <scope>NUCLEOTIDE SEQUENCE</scope>
</reference>
<dbReference type="SMART" id="SM00327">
    <property type="entry name" value="VWA"/>
    <property type="match status" value="1"/>
</dbReference>
<dbReference type="PROSITE" id="PS50234">
    <property type="entry name" value="VWFA"/>
    <property type="match status" value="1"/>
</dbReference>
<feature type="domain" description="VWFA" evidence="2">
    <location>
        <begin position="84"/>
        <end position="262"/>
    </location>
</feature>
<dbReference type="InterPro" id="IPR050768">
    <property type="entry name" value="UPF0353/GerABKA_families"/>
</dbReference>
<gene>
    <name evidence="3" type="ORF">MNB_SV-15-502</name>
</gene>
<dbReference type="Gene3D" id="3.40.50.410">
    <property type="entry name" value="von Willebrand factor, type A domain"/>
    <property type="match status" value="1"/>
</dbReference>
<protein>
    <submittedName>
        <fullName evidence="3">BatA (Bacteroides aerotolerance operon)</fullName>
    </submittedName>
</protein>
<dbReference type="AlphaFoldDB" id="A0A1W1EJ89"/>
<keyword evidence="1" id="KW-0812">Transmembrane</keyword>